<dbReference type="AlphaFoldDB" id="A0A3M7PGG7"/>
<gene>
    <name evidence="1" type="ORF">BpHYR1_011678</name>
</gene>
<organism evidence="1 2">
    <name type="scientific">Brachionus plicatilis</name>
    <name type="common">Marine rotifer</name>
    <name type="synonym">Brachionus muelleri</name>
    <dbReference type="NCBI Taxonomy" id="10195"/>
    <lineage>
        <taxon>Eukaryota</taxon>
        <taxon>Metazoa</taxon>
        <taxon>Spiralia</taxon>
        <taxon>Gnathifera</taxon>
        <taxon>Rotifera</taxon>
        <taxon>Eurotatoria</taxon>
        <taxon>Monogononta</taxon>
        <taxon>Pseudotrocha</taxon>
        <taxon>Ploima</taxon>
        <taxon>Brachionidae</taxon>
        <taxon>Brachionus</taxon>
    </lineage>
</organism>
<evidence type="ECO:0000313" key="1">
    <source>
        <dbReference type="EMBL" id="RMZ98129.1"/>
    </source>
</evidence>
<evidence type="ECO:0000313" key="2">
    <source>
        <dbReference type="Proteomes" id="UP000276133"/>
    </source>
</evidence>
<keyword evidence="2" id="KW-1185">Reference proteome</keyword>
<sequence length="77" mass="9156">MPTWEIIQTFYNADDAEKSIEKLLNNNSMSTHFHADATYERVTIDKDRVFHPFGLVTKFEWDKFFVPKFTMPLIILD</sequence>
<comment type="caution">
    <text evidence="1">The sequence shown here is derived from an EMBL/GenBank/DDBJ whole genome shotgun (WGS) entry which is preliminary data.</text>
</comment>
<dbReference type="Proteomes" id="UP000276133">
    <property type="component" value="Unassembled WGS sequence"/>
</dbReference>
<proteinExistence type="predicted"/>
<dbReference type="EMBL" id="REGN01010965">
    <property type="protein sequence ID" value="RMZ98129.1"/>
    <property type="molecule type" value="Genomic_DNA"/>
</dbReference>
<protein>
    <submittedName>
        <fullName evidence="1">Uncharacterized protein</fullName>
    </submittedName>
</protein>
<accession>A0A3M7PGG7</accession>
<name>A0A3M7PGG7_BRAPC</name>
<reference evidence="1 2" key="1">
    <citation type="journal article" date="2018" name="Sci. Rep.">
        <title>Genomic signatures of local adaptation to the degree of environmental predictability in rotifers.</title>
        <authorList>
            <person name="Franch-Gras L."/>
            <person name="Hahn C."/>
            <person name="Garcia-Roger E.M."/>
            <person name="Carmona M.J."/>
            <person name="Serra M."/>
            <person name="Gomez A."/>
        </authorList>
    </citation>
    <scope>NUCLEOTIDE SEQUENCE [LARGE SCALE GENOMIC DNA]</scope>
    <source>
        <strain evidence="1">HYR1</strain>
    </source>
</reference>